<evidence type="ECO:0000313" key="14">
    <source>
        <dbReference type="Proteomes" id="UP000233020"/>
    </source>
</evidence>
<dbReference type="AlphaFoldDB" id="A0A2K5F0J6"/>
<evidence type="ECO:0000256" key="10">
    <source>
        <dbReference type="ARBA" id="ARBA00048287"/>
    </source>
</evidence>
<dbReference type="PANTHER" id="PTHR45364:SF11">
    <property type="entry name" value="HISTONE DEACETYLASE 9"/>
    <property type="match status" value="1"/>
</dbReference>
<feature type="region of interest" description="Disordered" evidence="11">
    <location>
        <begin position="150"/>
        <end position="176"/>
    </location>
</feature>
<feature type="domain" description="Histone deacetylase glutamine rich N-terminal" evidence="12">
    <location>
        <begin position="77"/>
        <end position="164"/>
    </location>
</feature>
<keyword evidence="9" id="KW-0539">Nucleus</keyword>
<sequence length="586" mass="65232">MMSSPAQPDLMWTPWVLFCGFCRIFPDGVAGREQLLAQQRMHSMISSVDVKSEVPVGLEPISPLDLRTDLRMMMPVVDPVVREKQLQQELLLIQQQQQIQKQLLIAEFQKQHENLTRQHQAQLQEHIKELLAIKQQQELLEKEQKLEQQRQEQEVERHRREQQLPPLRGKDRGRERAVASTEVKQKLQEFLLSKSATKDTPTNGKNHSVSRHPKLWYTAAHHTSLDQSSPPLSGTSPSYKYTLPGAQDAKDDFPLRKTESSVSSSSPGSGPSSPNNGPTGSVTENETSVLPPTPHAEQMVSQQRILIHEDSMNLLSLYTSPSLPNITLGLPAVPSQLNASNSLKEKPKCDTQTLRQGVALPGQYGGSISASSSHPHVTLEGKPPNSSHQALLQHLLLKEQMRQQKLLVAGGVPLHPQSPLATKERISPGIRGTHKLPRHRPLNRTQSAPLPQSTLAQLVIQQQHQQFLEKQKQYQQQIHMNKLLSKSIEQLKQPGSHLEEAEEELQGDQAMQEDRAPSSGNSTRSDSSACVDDTVGQVGAVKVKEEPVDSDEDAQIQEMESGEQAAFMQQVIGKDLAPGFVIKVII</sequence>
<dbReference type="InterPro" id="IPR024643">
    <property type="entry name" value="Hist_deacetylase_Gln_rich_N"/>
</dbReference>
<evidence type="ECO:0000256" key="7">
    <source>
        <dbReference type="ARBA" id="ARBA00023015"/>
    </source>
</evidence>
<feature type="region of interest" description="Disordered" evidence="11">
    <location>
        <begin position="490"/>
        <end position="556"/>
    </location>
</feature>
<evidence type="ECO:0000256" key="6">
    <source>
        <dbReference type="ARBA" id="ARBA00022853"/>
    </source>
</evidence>
<feature type="compositionally biased region" description="Basic and acidic residues" evidence="11">
    <location>
        <begin position="248"/>
        <end position="259"/>
    </location>
</feature>
<comment type="subcellular location">
    <subcellularLocation>
        <location evidence="1">Nucleus</location>
    </subcellularLocation>
</comment>
<evidence type="ECO:0000256" key="1">
    <source>
        <dbReference type="ARBA" id="ARBA00004123"/>
    </source>
</evidence>
<keyword evidence="5" id="KW-0378">Hydrolase</keyword>
<feature type="region of interest" description="Disordered" evidence="11">
    <location>
        <begin position="189"/>
        <end position="210"/>
    </location>
</feature>
<keyword evidence="14" id="KW-1185">Reference proteome</keyword>
<keyword evidence="8" id="KW-0804">Transcription</keyword>
<organism evidence="13 14">
    <name type="scientific">Aotus nancymaae</name>
    <name type="common">Ma's night monkey</name>
    <dbReference type="NCBI Taxonomy" id="37293"/>
    <lineage>
        <taxon>Eukaryota</taxon>
        <taxon>Metazoa</taxon>
        <taxon>Chordata</taxon>
        <taxon>Craniata</taxon>
        <taxon>Vertebrata</taxon>
        <taxon>Euteleostomi</taxon>
        <taxon>Mammalia</taxon>
        <taxon>Eutheria</taxon>
        <taxon>Euarchontoglires</taxon>
        <taxon>Primates</taxon>
        <taxon>Haplorrhini</taxon>
        <taxon>Platyrrhini</taxon>
        <taxon>Aotidae</taxon>
        <taxon>Aotus</taxon>
    </lineage>
</organism>
<comment type="similarity">
    <text evidence="2">Belongs to the histone deacetylase family. HD type 2 subfamily.</text>
</comment>
<evidence type="ECO:0000256" key="5">
    <source>
        <dbReference type="ARBA" id="ARBA00022801"/>
    </source>
</evidence>
<dbReference type="GO" id="GO:0141221">
    <property type="term" value="F:histone deacetylase activity, hydrolytic mechanism"/>
    <property type="evidence" value="ECO:0007669"/>
    <property type="project" value="UniProtKB-EC"/>
</dbReference>
<dbReference type="Ensembl" id="ENSANAT00000057059.1">
    <property type="protein sequence ID" value="ENSANAP00000038963.1"/>
    <property type="gene ID" value="ENSANAG00000036895.1"/>
</dbReference>
<protein>
    <recommendedName>
        <fullName evidence="3">histone deacetylase</fullName>
        <ecNumber evidence="3">3.5.1.98</ecNumber>
    </recommendedName>
</protein>
<comment type="catalytic activity">
    <reaction evidence="10">
        <text>N(6)-acetyl-L-lysyl-[histone] + H2O = L-lysyl-[histone] + acetate</text>
        <dbReference type="Rhea" id="RHEA:58196"/>
        <dbReference type="Rhea" id="RHEA-COMP:9845"/>
        <dbReference type="Rhea" id="RHEA-COMP:11338"/>
        <dbReference type="ChEBI" id="CHEBI:15377"/>
        <dbReference type="ChEBI" id="CHEBI:29969"/>
        <dbReference type="ChEBI" id="CHEBI:30089"/>
        <dbReference type="ChEBI" id="CHEBI:61930"/>
        <dbReference type="EC" id="3.5.1.98"/>
    </reaction>
</comment>
<dbReference type="Pfam" id="PF12203">
    <property type="entry name" value="HDAC4_Gln"/>
    <property type="match status" value="1"/>
</dbReference>
<evidence type="ECO:0000256" key="8">
    <source>
        <dbReference type="ARBA" id="ARBA00023163"/>
    </source>
</evidence>
<dbReference type="Gene3D" id="6.10.250.1550">
    <property type="match status" value="1"/>
</dbReference>
<feature type="compositionally biased region" description="Polar residues" evidence="11">
    <location>
        <begin position="518"/>
        <end position="528"/>
    </location>
</feature>
<evidence type="ECO:0000256" key="11">
    <source>
        <dbReference type="SAM" id="MobiDB-lite"/>
    </source>
</evidence>
<evidence type="ECO:0000256" key="3">
    <source>
        <dbReference type="ARBA" id="ARBA00012111"/>
    </source>
</evidence>
<evidence type="ECO:0000259" key="12">
    <source>
        <dbReference type="Pfam" id="PF12203"/>
    </source>
</evidence>
<feature type="compositionally biased region" description="Polar residues" evidence="11">
    <location>
        <begin position="194"/>
        <end position="207"/>
    </location>
</feature>
<dbReference type="GO" id="GO:0005634">
    <property type="term" value="C:nucleus"/>
    <property type="evidence" value="ECO:0007669"/>
    <property type="project" value="UniProtKB-SubCell"/>
</dbReference>
<accession>A0A2K5F0J6</accession>
<keyword evidence="6" id="KW-0156">Chromatin regulator</keyword>
<reference evidence="13" key="2">
    <citation type="submission" date="2025-09" db="UniProtKB">
        <authorList>
            <consortium name="Ensembl"/>
        </authorList>
    </citation>
    <scope>IDENTIFICATION</scope>
</reference>
<keyword evidence="4" id="KW-0678">Repressor</keyword>
<name>A0A2K5F0J6_AOTNA</name>
<dbReference type="EC" id="3.5.1.98" evidence="3"/>
<feature type="compositionally biased region" description="Low complexity" evidence="11">
    <location>
        <begin position="260"/>
        <end position="282"/>
    </location>
</feature>
<gene>
    <name evidence="13" type="primary">HDAC9</name>
</gene>
<reference evidence="13" key="1">
    <citation type="submission" date="2025-08" db="UniProtKB">
        <authorList>
            <consortium name="Ensembl"/>
        </authorList>
    </citation>
    <scope>IDENTIFICATION</scope>
</reference>
<evidence type="ECO:0000256" key="9">
    <source>
        <dbReference type="ARBA" id="ARBA00023242"/>
    </source>
</evidence>
<dbReference type="PANTHER" id="PTHR45364">
    <property type="entry name" value="HISTONE DEACETYLASE 9-RELATED"/>
    <property type="match status" value="1"/>
</dbReference>
<proteinExistence type="inferred from homology"/>
<feature type="region of interest" description="Disordered" evidence="11">
    <location>
        <begin position="223"/>
        <end position="300"/>
    </location>
</feature>
<keyword evidence="7" id="KW-0805">Transcription regulation</keyword>
<dbReference type="Proteomes" id="UP000233020">
    <property type="component" value="Unplaced"/>
</dbReference>
<dbReference type="GeneTree" id="ENSGT00940000160307"/>
<evidence type="ECO:0000256" key="4">
    <source>
        <dbReference type="ARBA" id="ARBA00022491"/>
    </source>
</evidence>
<evidence type="ECO:0000256" key="2">
    <source>
        <dbReference type="ARBA" id="ARBA00007738"/>
    </source>
</evidence>
<feature type="compositionally biased region" description="Polar residues" evidence="11">
    <location>
        <begin position="225"/>
        <end position="239"/>
    </location>
</feature>
<evidence type="ECO:0000313" key="13">
    <source>
        <dbReference type="Ensembl" id="ENSANAP00000038963.1"/>
    </source>
</evidence>